<dbReference type="PANTHER" id="PTHR43434">
    <property type="entry name" value="PHOSPHOGLYCOLATE PHOSPHATASE"/>
    <property type="match status" value="1"/>
</dbReference>
<dbReference type="InterPro" id="IPR050155">
    <property type="entry name" value="HAD-like_hydrolase_sf"/>
</dbReference>
<dbReference type="Pfam" id="PF13419">
    <property type="entry name" value="HAD_2"/>
    <property type="match status" value="1"/>
</dbReference>
<keyword evidence="2" id="KW-1185">Reference proteome</keyword>
<dbReference type="NCBIfam" id="TIGR01549">
    <property type="entry name" value="HAD-SF-IA-v1"/>
    <property type="match status" value="1"/>
</dbReference>
<dbReference type="InterPro" id="IPR041492">
    <property type="entry name" value="HAD_2"/>
</dbReference>
<evidence type="ECO:0000313" key="1">
    <source>
        <dbReference type="EMBL" id="KLT72007.1"/>
    </source>
</evidence>
<dbReference type="GO" id="GO:0005829">
    <property type="term" value="C:cytosol"/>
    <property type="evidence" value="ECO:0007669"/>
    <property type="project" value="TreeGrafter"/>
</dbReference>
<protein>
    <recommendedName>
        <fullName evidence="3">HAD family hydrolase</fullName>
    </recommendedName>
</protein>
<dbReference type="Gene3D" id="3.40.50.1000">
    <property type="entry name" value="HAD superfamily/HAD-like"/>
    <property type="match status" value="1"/>
</dbReference>
<proteinExistence type="predicted"/>
<dbReference type="STRING" id="1470200.PL75_10475"/>
<dbReference type="InterPro" id="IPR006439">
    <property type="entry name" value="HAD-SF_hydro_IA"/>
</dbReference>
<organism evidence="1 2">
    <name type="scientific">Neisseria arctica</name>
    <dbReference type="NCBI Taxonomy" id="1470200"/>
    <lineage>
        <taxon>Bacteria</taxon>
        <taxon>Pseudomonadati</taxon>
        <taxon>Pseudomonadota</taxon>
        <taxon>Betaproteobacteria</taxon>
        <taxon>Neisseriales</taxon>
        <taxon>Neisseriaceae</taxon>
        <taxon>Neisseria</taxon>
    </lineage>
</organism>
<name>A0A0J0YPE1_9NEIS</name>
<dbReference type="Gene3D" id="1.10.150.240">
    <property type="entry name" value="Putative phosphatase, domain 2"/>
    <property type="match status" value="1"/>
</dbReference>
<dbReference type="InterPro" id="IPR036412">
    <property type="entry name" value="HAD-like_sf"/>
</dbReference>
<dbReference type="GO" id="GO:0006281">
    <property type="term" value="P:DNA repair"/>
    <property type="evidence" value="ECO:0007669"/>
    <property type="project" value="TreeGrafter"/>
</dbReference>
<accession>A0A0J0YPE1</accession>
<gene>
    <name evidence="1" type="ORF">PL75_10475</name>
</gene>
<evidence type="ECO:0008006" key="3">
    <source>
        <dbReference type="Google" id="ProtNLM"/>
    </source>
</evidence>
<dbReference type="SUPFAM" id="SSF56784">
    <property type="entry name" value="HAD-like"/>
    <property type="match status" value="1"/>
</dbReference>
<dbReference type="AlphaFoldDB" id="A0A0J0YPE1"/>
<dbReference type="PANTHER" id="PTHR43434:SF24">
    <property type="entry name" value="HYDROLASE-RELATED"/>
    <property type="match status" value="1"/>
</dbReference>
<dbReference type="InterPro" id="IPR023214">
    <property type="entry name" value="HAD_sf"/>
</dbReference>
<dbReference type="EMBL" id="JTDO01000024">
    <property type="protein sequence ID" value="KLT72007.1"/>
    <property type="molecule type" value="Genomic_DNA"/>
</dbReference>
<dbReference type="PATRIC" id="fig|1470200.3.peg.1411"/>
<dbReference type="RefSeq" id="WP_047761886.1">
    <property type="nucleotide sequence ID" value="NZ_CP091510.1"/>
</dbReference>
<dbReference type="GO" id="GO:0008967">
    <property type="term" value="F:phosphoglycolate phosphatase activity"/>
    <property type="evidence" value="ECO:0007669"/>
    <property type="project" value="TreeGrafter"/>
</dbReference>
<dbReference type="Proteomes" id="UP000036027">
    <property type="component" value="Unassembled WGS sequence"/>
</dbReference>
<dbReference type="SFLD" id="SFLDS00003">
    <property type="entry name" value="Haloacid_Dehalogenase"/>
    <property type="match status" value="1"/>
</dbReference>
<reference evidence="1 2" key="1">
    <citation type="submission" date="2014-11" db="EMBL/GenBank/DDBJ databases">
        <title>Genome of a novel goose pathogen.</title>
        <authorList>
            <person name="Hansen C.M."/>
            <person name="Hueffer K."/>
            <person name="Choi S.C."/>
        </authorList>
    </citation>
    <scope>NUCLEOTIDE SEQUENCE [LARGE SCALE GENOMIC DNA]</scope>
    <source>
        <strain evidence="1 2">KH1503</strain>
    </source>
</reference>
<dbReference type="SFLD" id="SFLDG01129">
    <property type="entry name" value="C1.5:_HAD__Beta-PGM__Phosphata"/>
    <property type="match status" value="1"/>
</dbReference>
<sequence length="216" mass="23340">MPPKLIIFDWDGTLADTTAPITAAMQAAFLEHGLPAPPAESIRKLIGYDLRTIISILHPDIDKTQLTALVRTYTTHYLNPNNQNMRLFEHALPCLNTLKEQGYWLAVATGKGRSGLDSAISQTGTAHFWYATRCASECPSKPAPDMVLEICDELGVLPTEALVVGDTTFDLDMAANARAYAVAVSTGAHTSEQLQTSPHLAILENLGGLPSLLQTL</sequence>
<dbReference type="OrthoDB" id="9782449at2"/>
<comment type="caution">
    <text evidence="1">The sequence shown here is derived from an EMBL/GenBank/DDBJ whole genome shotgun (WGS) entry which is preliminary data.</text>
</comment>
<dbReference type="InterPro" id="IPR023198">
    <property type="entry name" value="PGP-like_dom2"/>
</dbReference>
<evidence type="ECO:0000313" key="2">
    <source>
        <dbReference type="Proteomes" id="UP000036027"/>
    </source>
</evidence>